<dbReference type="OrthoDB" id="2677017at2759"/>
<protein>
    <submittedName>
        <fullName evidence="2">Uncharacterized protein</fullName>
    </submittedName>
</protein>
<proteinExistence type="predicted"/>
<keyword evidence="3" id="KW-1185">Reference proteome</keyword>
<dbReference type="HOGENOM" id="CLU_1759393_0_0_1"/>
<dbReference type="AlphaFoldDB" id="A0A0C9THB6"/>
<organism evidence="2 3">
    <name type="scientific">Paxillus involutus ATCC 200175</name>
    <dbReference type="NCBI Taxonomy" id="664439"/>
    <lineage>
        <taxon>Eukaryota</taxon>
        <taxon>Fungi</taxon>
        <taxon>Dikarya</taxon>
        <taxon>Basidiomycota</taxon>
        <taxon>Agaricomycotina</taxon>
        <taxon>Agaricomycetes</taxon>
        <taxon>Agaricomycetidae</taxon>
        <taxon>Boletales</taxon>
        <taxon>Paxilineae</taxon>
        <taxon>Paxillaceae</taxon>
        <taxon>Paxillus</taxon>
    </lineage>
</organism>
<dbReference type="Proteomes" id="UP000053647">
    <property type="component" value="Unassembled WGS sequence"/>
</dbReference>
<feature type="region of interest" description="Disordered" evidence="1">
    <location>
        <begin position="52"/>
        <end position="100"/>
    </location>
</feature>
<evidence type="ECO:0000313" key="3">
    <source>
        <dbReference type="Proteomes" id="UP000053647"/>
    </source>
</evidence>
<name>A0A0C9THB6_PAXIN</name>
<gene>
    <name evidence="2" type="ORF">PAXINDRAFT_20129</name>
</gene>
<reference evidence="2 3" key="1">
    <citation type="submission" date="2014-06" db="EMBL/GenBank/DDBJ databases">
        <authorList>
            <consortium name="DOE Joint Genome Institute"/>
            <person name="Kuo A."/>
            <person name="Kohler A."/>
            <person name="Nagy L.G."/>
            <person name="Floudas D."/>
            <person name="Copeland A."/>
            <person name="Barry K.W."/>
            <person name="Cichocki N."/>
            <person name="Veneault-Fourrey C."/>
            <person name="LaButti K."/>
            <person name="Lindquist E.A."/>
            <person name="Lipzen A."/>
            <person name="Lundell T."/>
            <person name="Morin E."/>
            <person name="Murat C."/>
            <person name="Sun H."/>
            <person name="Tunlid A."/>
            <person name="Henrissat B."/>
            <person name="Grigoriev I.V."/>
            <person name="Hibbett D.S."/>
            <person name="Martin F."/>
            <person name="Nordberg H.P."/>
            <person name="Cantor M.N."/>
            <person name="Hua S.X."/>
        </authorList>
    </citation>
    <scope>NUCLEOTIDE SEQUENCE [LARGE SCALE GENOMIC DNA]</scope>
    <source>
        <strain evidence="2 3">ATCC 200175</strain>
    </source>
</reference>
<accession>A0A0C9THB6</accession>
<feature type="region of interest" description="Disordered" evidence="1">
    <location>
        <begin position="115"/>
        <end position="148"/>
    </location>
</feature>
<reference evidence="3" key="2">
    <citation type="submission" date="2015-01" db="EMBL/GenBank/DDBJ databases">
        <title>Evolutionary Origins and Diversification of the Mycorrhizal Mutualists.</title>
        <authorList>
            <consortium name="DOE Joint Genome Institute"/>
            <consortium name="Mycorrhizal Genomics Consortium"/>
            <person name="Kohler A."/>
            <person name="Kuo A."/>
            <person name="Nagy L.G."/>
            <person name="Floudas D."/>
            <person name="Copeland A."/>
            <person name="Barry K.W."/>
            <person name="Cichocki N."/>
            <person name="Veneault-Fourrey C."/>
            <person name="LaButti K."/>
            <person name="Lindquist E.A."/>
            <person name="Lipzen A."/>
            <person name="Lundell T."/>
            <person name="Morin E."/>
            <person name="Murat C."/>
            <person name="Riley R."/>
            <person name="Ohm R."/>
            <person name="Sun H."/>
            <person name="Tunlid A."/>
            <person name="Henrissat B."/>
            <person name="Grigoriev I.V."/>
            <person name="Hibbett D.S."/>
            <person name="Martin F."/>
        </authorList>
    </citation>
    <scope>NUCLEOTIDE SEQUENCE [LARGE SCALE GENOMIC DNA]</scope>
    <source>
        <strain evidence="3">ATCC 200175</strain>
    </source>
</reference>
<sequence length="148" mass="15889">MAQHIRFQTPIGGWPRTINQSNSEATISSGSSSMLIASSFPSASIPPVVTIDINMSPPNRQPAIQVDVDMSPPPRTPVPTGANTHVIDLDTSPPQCPYSSHTGDLPDVHVINPFLSPPPRARSSQSIRLEVSPPSHHSNLPATFVHKH</sequence>
<evidence type="ECO:0000256" key="1">
    <source>
        <dbReference type="SAM" id="MobiDB-lite"/>
    </source>
</evidence>
<dbReference type="EMBL" id="KN820214">
    <property type="protein sequence ID" value="KIJ06676.1"/>
    <property type="molecule type" value="Genomic_DNA"/>
</dbReference>
<evidence type="ECO:0000313" key="2">
    <source>
        <dbReference type="EMBL" id="KIJ06676.1"/>
    </source>
</evidence>